<dbReference type="PANTHER" id="PTHR45138:SF9">
    <property type="entry name" value="DIGUANYLATE CYCLASE DGCM-RELATED"/>
    <property type="match status" value="1"/>
</dbReference>
<dbReference type="InterPro" id="IPR029016">
    <property type="entry name" value="GAF-like_dom_sf"/>
</dbReference>
<dbReference type="SMART" id="SM00267">
    <property type="entry name" value="GGDEF"/>
    <property type="match status" value="1"/>
</dbReference>
<dbReference type="EMBL" id="JBHSHC010000053">
    <property type="protein sequence ID" value="MFC4767355.1"/>
    <property type="molecule type" value="Genomic_DNA"/>
</dbReference>
<dbReference type="InterPro" id="IPR000160">
    <property type="entry name" value="GGDEF_dom"/>
</dbReference>
<dbReference type="SMART" id="SM00065">
    <property type="entry name" value="GAF"/>
    <property type="match status" value="2"/>
</dbReference>
<keyword evidence="3" id="KW-1185">Reference proteome</keyword>
<sequence>MLKMVELKIMNLLFQICDQTKHVERLLQKVMRIGTVVLEAKGAYFFVAEKSTDQLILKGQYSVKQDAEFPVSEKELLEICNSRKELWIQHEDSLLVPLDVHGTLNAVLCFRSVARQLDGQAASVVNRIVKRFSSMYRYKRIQQDKENFHKALIEISQVITQSYDFEDVITEAMEMASKVTGGFCGLMLVSKDEQFLLPIYTYSVAKTNTEEIPFPPQPGHDQTSYIAIKERKAVFVEDTDSDPLADHKFCKEHGIRSYMTLPLIVHDRPIGVLYVNHSHKRSFNKLEVTFYTELAHQIGHVINTLQARQEILETKQIQDRLIEMMREMSSRTRLRDVLNDMVVKTHHLLDEKVGVSVWLADESKNKIRLSAWKGTKLRLDRQKGIEFSLEELGNSASLQDRYLELDHQSDMAAFFIKSGADLTIGTPVMAGKDLIGILFLHAKEGHKWSAQEKLTLSAIGTHAGPIIRNGQYIQLLEKESKLDGLTKVYNRQYFEKIYREYSHRHMIQNKPFSILMIDLDNFKQINDRYGHPVGDKVMRVVAQILQDTIRRADKVFRYGGEEFCIFLPWTAKEQAEQVAERIRLSVEEASIDPPVTVSIGVATYLDHSMDSKEILELADLALYQAKSKGKNRVVCAM</sequence>
<dbReference type="Gene3D" id="3.30.450.40">
    <property type="match status" value="2"/>
</dbReference>
<dbReference type="InterPro" id="IPR003018">
    <property type="entry name" value="GAF"/>
</dbReference>
<dbReference type="SUPFAM" id="SSF55781">
    <property type="entry name" value="GAF domain-like"/>
    <property type="match status" value="2"/>
</dbReference>
<dbReference type="Pfam" id="PF00990">
    <property type="entry name" value="GGDEF"/>
    <property type="match status" value="1"/>
</dbReference>
<comment type="caution">
    <text evidence="2">The sequence shown here is derived from an EMBL/GenBank/DDBJ whole genome shotgun (WGS) entry which is preliminary data.</text>
</comment>
<dbReference type="NCBIfam" id="TIGR00254">
    <property type="entry name" value="GGDEF"/>
    <property type="match status" value="1"/>
</dbReference>
<keyword evidence="2" id="KW-0548">Nucleotidyltransferase</keyword>
<keyword evidence="2" id="KW-0808">Transferase</keyword>
<dbReference type="Proteomes" id="UP001596002">
    <property type="component" value="Unassembled WGS sequence"/>
</dbReference>
<dbReference type="PROSITE" id="PS50887">
    <property type="entry name" value="GGDEF"/>
    <property type="match status" value="1"/>
</dbReference>
<dbReference type="GO" id="GO:0052621">
    <property type="term" value="F:diguanylate cyclase activity"/>
    <property type="evidence" value="ECO:0007669"/>
    <property type="project" value="UniProtKB-EC"/>
</dbReference>
<dbReference type="CDD" id="cd01949">
    <property type="entry name" value="GGDEF"/>
    <property type="match status" value="1"/>
</dbReference>
<name>A0ABV9PZ69_9BACL</name>
<dbReference type="Gene3D" id="3.30.70.270">
    <property type="match status" value="1"/>
</dbReference>
<dbReference type="RefSeq" id="WP_380025279.1">
    <property type="nucleotide sequence ID" value="NZ_JBHSHC010000053.1"/>
</dbReference>
<accession>A0ABV9PZ69</accession>
<reference evidence="3" key="1">
    <citation type="journal article" date="2019" name="Int. J. Syst. Evol. Microbiol.">
        <title>The Global Catalogue of Microorganisms (GCM) 10K type strain sequencing project: providing services to taxonomists for standard genome sequencing and annotation.</title>
        <authorList>
            <consortium name="The Broad Institute Genomics Platform"/>
            <consortium name="The Broad Institute Genome Sequencing Center for Infectious Disease"/>
            <person name="Wu L."/>
            <person name="Ma J."/>
        </authorList>
    </citation>
    <scope>NUCLEOTIDE SEQUENCE [LARGE SCALE GENOMIC DNA]</scope>
    <source>
        <strain evidence="3">WYCCWR 12678</strain>
    </source>
</reference>
<dbReference type="InterPro" id="IPR050469">
    <property type="entry name" value="Diguanylate_Cyclase"/>
</dbReference>
<dbReference type="EC" id="2.7.7.65" evidence="2"/>
<protein>
    <submittedName>
        <fullName evidence="2">Sensor domain-containing diguanylate cyclase</fullName>
        <ecNumber evidence="2">2.7.7.65</ecNumber>
    </submittedName>
</protein>
<dbReference type="SUPFAM" id="SSF55073">
    <property type="entry name" value="Nucleotide cyclase"/>
    <property type="match status" value="1"/>
</dbReference>
<dbReference type="PANTHER" id="PTHR45138">
    <property type="entry name" value="REGULATORY COMPONENTS OF SENSORY TRANSDUCTION SYSTEM"/>
    <property type="match status" value="1"/>
</dbReference>
<dbReference type="InterPro" id="IPR043128">
    <property type="entry name" value="Rev_trsase/Diguanyl_cyclase"/>
</dbReference>
<feature type="domain" description="GGDEF" evidence="1">
    <location>
        <begin position="510"/>
        <end position="637"/>
    </location>
</feature>
<dbReference type="Pfam" id="PF13185">
    <property type="entry name" value="GAF_2"/>
    <property type="match status" value="1"/>
</dbReference>
<proteinExistence type="predicted"/>
<evidence type="ECO:0000259" key="1">
    <source>
        <dbReference type="PROSITE" id="PS50887"/>
    </source>
</evidence>
<evidence type="ECO:0000313" key="2">
    <source>
        <dbReference type="EMBL" id="MFC4767355.1"/>
    </source>
</evidence>
<evidence type="ECO:0000313" key="3">
    <source>
        <dbReference type="Proteomes" id="UP001596002"/>
    </source>
</evidence>
<gene>
    <name evidence="2" type="ORF">ACFO8Q_08260</name>
</gene>
<organism evidence="2 3">
    <name type="scientific">Effusibacillus consociatus</name>
    <dbReference type="NCBI Taxonomy" id="1117041"/>
    <lineage>
        <taxon>Bacteria</taxon>
        <taxon>Bacillati</taxon>
        <taxon>Bacillota</taxon>
        <taxon>Bacilli</taxon>
        <taxon>Bacillales</taxon>
        <taxon>Alicyclobacillaceae</taxon>
        <taxon>Effusibacillus</taxon>
    </lineage>
</organism>
<dbReference type="InterPro" id="IPR029787">
    <property type="entry name" value="Nucleotide_cyclase"/>
</dbReference>